<evidence type="ECO:0000259" key="3">
    <source>
        <dbReference type="Pfam" id="PF14340"/>
    </source>
</evidence>
<gene>
    <name evidence="4" type="ORF">CLV34_0948</name>
</gene>
<comment type="caution">
    <text evidence="4">The sequence shown here is derived from an EMBL/GenBank/DDBJ whole genome shotgun (WGS) entry which is preliminary data.</text>
</comment>
<reference evidence="4 5" key="1">
    <citation type="submission" date="2017-11" db="EMBL/GenBank/DDBJ databases">
        <title>Genomic Encyclopedia of Archaeal and Bacterial Type Strains, Phase II (KMG-II): From Individual Species to Whole Genera.</title>
        <authorList>
            <person name="Goeker M."/>
        </authorList>
    </citation>
    <scope>NUCLEOTIDE SEQUENCE [LARGE SCALE GENOMIC DNA]</scope>
    <source>
        <strain evidence="4 5">DSM 22413</strain>
    </source>
</reference>
<dbReference type="EMBL" id="PGTZ01000006">
    <property type="protein sequence ID" value="PJI95095.1"/>
    <property type="molecule type" value="Genomic_DNA"/>
</dbReference>
<feature type="region of interest" description="Disordered" evidence="1">
    <location>
        <begin position="1"/>
        <end position="22"/>
    </location>
</feature>
<dbReference type="AlphaFoldDB" id="A0A2M8WVY8"/>
<evidence type="ECO:0000256" key="2">
    <source>
        <dbReference type="SAM" id="Phobius"/>
    </source>
</evidence>
<dbReference type="RefSeq" id="WP_100349011.1">
    <property type="nucleotide sequence ID" value="NZ_PGTZ01000006.1"/>
</dbReference>
<accession>A0A2M8WVY8</accession>
<proteinExistence type="predicted"/>
<evidence type="ECO:0000313" key="4">
    <source>
        <dbReference type="EMBL" id="PJI95095.1"/>
    </source>
</evidence>
<feature type="transmembrane region" description="Helical" evidence="2">
    <location>
        <begin position="100"/>
        <end position="123"/>
    </location>
</feature>
<keyword evidence="2" id="KW-1133">Transmembrane helix</keyword>
<organism evidence="4 5">
    <name type="scientific">Luteimicrobium subarcticum</name>
    <dbReference type="NCBI Taxonomy" id="620910"/>
    <lineage>
        <taxon>Bacteria</taxon>
        <taxon>Bacillati</taxon>
        <taxon>Actinomycetota</taxon>
        <taxon>Actinomycetes</taxon>
        <taxon>Micrococcales</taxon>
        <taxon>Luteimicrobium</taxon>
    </lineage>
</organism>
<keyword evidence="2" id="KW-0812">Transmembrane</keyword>
<name>A0A2M8WVY8_9MICO</name>
<dbReference type="Proteomes" id="UP000231586">
    <property type="component" value="Unassembled WGS sequence"/>
</dbReference>
<sequence length="157" mass="16241">MTDTAPASGAAQPGTRPGIDPRGPRFTAGITAVLLAVVLLLAGTPAALWLLLLVALSFALGVARGVQHTWQSVLFRRLVRPRLAPPEELEDPRPPRFAQVVGLVVTGVGVVLGFAGVAVAVAVAAAVALVAALLNAVFGLCLGCELYVLLRRVRPAR</sequence>
<feature type="transmembrane region" description="Helical" evidence="2">
    <location>
        <begin position="129"/>
        <end position="150"/>
    </location>
</feature>
<feature type="domain" description="DUF4395" evidence="3">
    <location>
        <begin position="19"/>
        <end position="152"/>
    </location>
</feature>
<dbReference type="InterPro" id="IPR025508">
    <property type="entry name" value="DUF4395"/>
</dbReference>
<keyword evidence="5" id="KW-1185">Reference proteome</keyword>
<dbReference type="Pfam" id="PF14340">
    <property type="entry name" value="DUF4395"/>
    <property type="match status" value="1"/>
</dbReference>
<protein>
    <submittedName>
        <fullName evidence="4">Uncharacterized protein DUF4395</fullName>
    </submittedName>
</protein>
<evidence type="ECO:0000313" key="5">
    <source>
        <dbReference type="Proteomes" id="UP000231586"/>
    </source>
</evidence>
<evidence type="ECO:0000256" key="1">
    <source>
        <dbReference type="SAM" id="MobiDB-lite"/>
    </source>
</evidence>
<keyword evidence="2" id="KW-0472">Membrane</keyword>